<evidence type="ECO:0000313" key="14">
    <source>
        <dbReference type="Proteomes" id="UP000694416"/>
    </source>
</evidence>
<reference evidence="13" key="2">
    <citation type="submission" date="2025-09" db="UniProtKB">
        <authorList>
            <consortium name="Ensembl"/>
        </authorList>
    </citation>
    <scope>IDENTIFICATION</scope>
</reference>
<dbReference type="Ensembl" id="ENSPTET00000045857.1">
    <property type="protein sequence ID" value="ENSPTEP00000033475.1"/>
    <property type="gene ID" value="ENSPTEG00000031958.1"/>
</dbReference>
<keyword evidence="7 11" id="KW-0472">Membrane</keyword>
<keyword evidence="14" id="KW-1185">Reference proteome</keyword>
<proteinExistence type="inferred from homology"/>
<dbReference type="PANTHER" id="PTHR48001">
    <property type="entry name" value="OLFACTORY RECEPTOR"/>
    <property type="match status" value="1"/>
</dbReference>
<evidence type="ECO:0000256" key="8">
    <source>
        <dbReference type="ARBA" id="ARBA00023170"/>
    </source>
</evidence>
<evidence type="ECO:0000256" key="5">
    <source>
        <dbReference type="ARBA" id="ARBA00022989"/>
    </source>
</evidence>
<feature type="transmembrane region" description="Helical" evidence="11">
    <location>
        <begin position="93"/>
        <end position="112"/>
    </location>
</feature>
<keyword evidence="9 10" id="KW-0807">Transducer</keyword>
<dbReference type="Gene3D" id="1.20.1070.10">
    <property type="entry name" value="Rhodopsin 7-helix transmembrane proteins"/>
    <property type="match status" value="1"/>
</dbReference>
<dbReference type="PRINTS" id="PR00245">
    <property type="entry name" value="OLFACTORYR"/>
</dbReference>
<sequence length="294" mass="32469">IYTEPENLTGVLEFLLLGFPDDPELQPVLAGLFLSMYLVTVLGNLLIILAISSDSHLHTPMYFFLSSLSLADIGFASTTVPKMLMNIQAHSRLISYVGCLIQMSFSILFACMESLLLAVMAYDRFVAIFLVSFLLSLLDSQLHNLIVLQLTCFNDVEISNFFCDPSQLLNLACSDTSINNMVVYFIGAIFGFLPLSGILFSYYKIVSSIPRVLSSGGKYKAFSTCSSHLSVVGLFYGTALGGYLSSAVSLSPRKGAAASVMYMVVTPMLNPFIYSLRNRDIQKKTLLHHLLWRV</sequence>
<keyword evidence="11" id="KW-1003">Cell membrane</keyword>
<dbReference type="SUPFAM" id="SSF81321">
    <property type="entry name" value="Family A G protein-coupled receptor-like"/>
    <property type="match status" value="1"/>
</dbReference>
<feature type="transmembrane region" description="Helical" evidence="11">
    <location>
        <begin position="224"/>
        <end position="244"/>
    </location>
</feature>
<evidence type="ECO:0000256" key="1">
    <source>
        <dbReference type="ARBA" id="ARBA00004141"/>
    </source>
</evidence>
<dbReference type="PROSITE" id="PS50262">
    <property type="entry name" value="G_PROTEIN_RECEP_F1_2"/>
    <property type="match status" value="1"/>
</dbReference>
<feature type="transmembrane region" description="Helical" evidence="11">
    <location>
        <begin position="181"/>
        <end position="203"/>
    </location>
</feature>
<evidence type="ECO:0000256" key="7">
    <source>
        <dbReference type="ARBA" id="ARBA00023136"/>
    </source>
</evidence>
<evidence type="ECO:0000256" key="10">
    <source>
        <dbReference type="RuleBase" id="RU000688"/>
    </source>
</evidence>
<evidence type="ECO:0000313" key="13">
    <source>
        <dbReference type="Ensembl" id="ENSPTEP00000033475.1"/>
    </source>
</evidence>
<dbReference type="Pfam" id="PF13853">
    <property type="entry name" value="7tm_4"/>
    <property type="match status" value="1"/>
</dbReference>
<feature type="transmembrane region" description="Helical" evidence="11">
    <location>
        <begin position="62"/>
        <end position="81"/>
    </location>
</feature>
<protein>
    <recommendedName>
        <fullName evidence="11">Olfactory receptor</fullName>
    </recommendedName>
</protein>
<dbReference type="Proteomes" id="UP000694416">
    <property type="component" value="Unplaced"/>
</dbReference>
<keyword evidence="5 11" id="KW-1133">Transmembrane helix</keyword>
<keyword evidence="2 11" id="KW-0716">Sensory transduction</keyword>
<dbReference type="InterPro" id="IPR000276">
    <property type="entry name" value="GPCR_Rhodpsn"/>
</dbReference>
<dbReference type="GO" id="GO:0005886">
    <property type="term" value="C:plasma membrane"/>
    <property type="evidence" value="ECO:0007669"/>
    <property type="project" value="UniProtKB-SubCell"/>
</dbReference>
<dbReference type="AlphaFoldDB" id="A0A8C9IDW5"/>
<dbReference type="PRINTS" id="PR00237">
    <property type="entry name" value="GPCRRHODOPSN"/>
</dbReference>
<evidence type="ECO:0000256" key="4">
    <source>
        <dbReference type="ARBA" id="ARBA00022725"/>
    </source>
</evidence>
<feature type="transmembrane region" description="Helical" evidence="11">
    <location>
        <begin position="256"/>
        <end position="276"/>
    </location>
</feature>
<dbReference type="GO" id="GO:0004984">
    <property type="term" value="F:olfactory receptor activity"/>
    <property type="evidence" value="ECO:0007669"/>
    <property type="project" value="InterPro"/>
</dbReference>
<keyword evidence="3 10" id="KW-0812">Transmembrane</keyword>
<organism evidence="13 14">
    <name type="scientific">Piliocolobus tephrosceles</name>
    <name type="common">Ugandan red Colobus</name>
    <dbReference type="NCBI Taxonomy" id="591936"/>
    <lineage>
        <taxon>Eukaryota</taxon>
        <taxon>Metazoa</taxon>
        <taxon>Chordata</taxon>
        <taxon>Craniata</taxon>
        <taxon>Vertebrata</taxon>
        <taxon>Euteleostomi</taxon>
        <taxon>Mammalia</taxon>
        <taxon>Eutheria</taxon>
        <taxon>Euarchontoglires</taxon>
        <taxon>Primates</taxon>
        <taxon>Haplorrhini</taxon>
        <taxon>Catarrhini</taxon>
        <taxon>Cercopithecidae</taxon>
        <taxon>Colobinae</taxon>
        <taxon>Piliocolobus</taxon>
    </lineage>
</organism>
<evidence type="ECO:0000259" key="12">
    <source>
        <dbReference type="PROSITE" id="PS50262"/>
    </source>
</evidence>
<dbReference type="InterPro" id="IPR000725">
    <property type="entry name" value="Olfact_rcpt"/>
</dbReference>
<evidence type="ECO:0000256" key="9">
    <source>
        <dbReference type="ARBA" id="ARBA00023224"/>
    </source>
</evidence>
<keyword evidence="4 11" id="KW-0552">Olfaction</keyword>
<feature type="transmembrane region" description="Helical" evidence="11">
    <location>
        <begin position="28"/>
        <end position="50"/>
    </location>
</feature>
<evidence type="ECO:0000256" key="3">
    <source>
        <dbReference type="ARBA" id="ARBA00022692"/>
    </source>
</evidence>
<reference evidence="13" key="1">
    <citation type="submission" date="2025-08" db="UniProtKB">
        <authorList>
            <consortium name="Ensembl"/>
        </authorList>
    </citation>
    <scope>IDENTIFICATION</scope>
</reference>
<keyword evidence="6 10" id="KW-0297">G-protein coupled receptor</keyword>
<feature type="transmembrane region" description="Helical" evidence="11">
    <location>
        <begin position="119"/>
        <end position="138"/>
    </location>
</feature>
<comment type="similarity">
    <text evidence="10">Belongs to the G-protein coupled receptor 1 family.</text>
</comment>
<evidence type="ECO:0000256" key="6">
    <source>
        <dbReference type="ARBA" id="ARBA00023040"/>
    </source>
</evidence>
<comment type="subcellular location">
    <subcellularLocation>
        <location evidence="11">Cell membrane</location>
        <topology evidence="11">Multi-pass membrane protein</topology>
    </subcellularLocation>
    <subcellularLocation>
        <location evidence="1">Membrane</location>
        <topology evidence="1">Multi-pass membrane protein</topology>
    </subcellularLocation>
</comment>
<dbReference type="PROSITE" id="PS00237">
    <property type="entry name" value="G_PROTEIN_RECEP_F1_1"/>
    <property type="match status" value="1"/>
</dbReference>
<accession>A0A8C9IDW5</accession>
<keyword evidence="8 10" id="KW-0675">Receptor</keyword>
<name>A0A8C9IDW5_9PRIM</name>
<dbReference type="InterPro" id="IPR017452">
    <property type="entry name" value="GPCR_Rhodpsn_7TM"/>
</dbReference>
<dbReference type="CDD" id="cd15234">
    <property type="entry name" value="7tmA_OR7-like"/>
    <property type="match status" value="1"/>
</dbReference>
<evidence type="ECO:0000256" key="11">
    <source>
        <dbReference type="RuleBase" id="RU363047"/>
    </source>
</evidence>
<evidence type="ECO:0000256" key="2">
    <source>
        <dbReference type="ARBA" id="ARBA00022606"/>
    </source>
</evidence>
<dbReference type="GO" id="GO:0004930">
    <property type="term" value="F:G protein-coupled receptor activity"/>
    <property type="evidence" value="ECO:0007669"/>
    <property type="project" value="UniProtKB-KW"/>
</dbReference>
<feature type="domain" description="G-protein coupled receptors family 1 profile" evidence="12">
    <location>
        <begin position="43"/>
        <end position="274"/>
    </location>
</feature>